<comment type="subcellular location">
    <subcellularLocation>
        <location evidence="1">Membrane</location>
        <topology evidence="1">Single-pass membrane protein</topology>
    </subcellularLocation>
</comment>
<evidence type="ECO:0000256" key="1">
    <source>
        <dbReference type="ARBA" id="ARBA00004167"/>
    </source>
</evidence>
<dbReference type="OrthoDB" id="8999073at2"/>
<evidence type="ECO:0000256" key="5">
    <source>
        <dbReference type="SAM" id="MobiDB-lite"/>
    </source>
</evidence>
<dbReference type="STRING" id="1247936.BN2475_380154"/>
<feature type="compositionally biased region" description="Low complexity" evidence="5">
    <location>
        <begin position="173"/>
        <end position="202"/>
    </location>
</feature>
<gene>
    <name evidence="8" type="ORF">BN2475_380154</name>
</gene>
<dbReference type="InterPro" id="IPR037682">
    <property type="entry name" value="TonB_C"/>
</dbReference>
<accession>A0A1N7S666</accession>
<evidence type="ECO:0000259" key="7">
    <source>
        <dbReference type="PROSITE" id="PS52015"/>
    </source>
</evidence>
<feature type="region of interest" description="Disordered" evidence="5">
    <location>
        <begin position="143"/>
        <end position="202"/>
    </location>
</feature>
<organism evidence="8 9">
    <name type="scientific">Paraburkholderia ribeironis</name>
    <dbReference type="NCBI Taxonomy" id="1247936"/>
    <lineage>
        <taxon>Bacteria</taxon>
        <taxon>Pseudomonadati</taxon>
        <taxon>Pseudomonadota</taxon>
        <taxon>Betaproteobacteria</taxon>
        <taxon>Burkholderiales</taxon>
        <taxon>Burkholderiaceae</taxon>
        <taxon>Paraburkholderia</taxon>
    </lineage>
</organism>
<evidence type="ECO:0000256" key="2">
    <source>
        <dbReference type="ARBA" id="ARBA00022692"/>
    </source>
</evidence>
<dbReference type="Proteomes" id="UP000187012">
    <property type="component" value="Unassembled WGS sequence"/>
</dbReference>
<dbReference type="GO" id="GO:0055085">
    <property type="term" value="P:transmembrane transport"/>
    <property type="evidence" value="ECO:0007669"/>
    <property type="project" value="InterPro"/>
</dbReference>
<feature type="chain" id="PRO_5013360667" description="TonB C-terminal domain-containing protein" evidence="6">
    <location>
        <begin position="32"/>
        <end position="452"/>
    </location>
</feature>
<dbReference type="RefSeq" id="WP_159444567.1">
    <property type="nucleotide sequence ID" value="NZ_CYGX02000038.1"/>
</dbReference>
<keyword evidence="3" id="KW-1133">Transmembrane helix</keyword>
<feature type="signal peptide" evidence="6">
    <location>
        <begin position="1"/>
        <end position="31"/>
    </location>
</feature>
<evidence type="ECO:0000256" key="4">
    <source>
        <dbReference type="ARBA" id="ARBA00023136"/>
    </source>
</evidence>
<dbReference type="Pfam" id="PF03544">
    <property type="entry name" value="TonB_C"/>
    <property type="match status" value="1"/>
</dbReference>
<evidence type="ECO:0000256" key="3">
    <source>
        <dbReference type="ARBA" id="ARBA00022989"/>
    </source>
</evidence>
<dbReference type="GO" id="GO:0016020">
    <property type="term" value="C:membrane"/>
    <property type="evidence" value="ECO:0007669"/>
    <property type="project" value="UniProtKB-SubCell"/>
</dbReference>
<name>A0A1N7S666_9BURK</name>
<keyword evidence="9" id="KW-1185">Reference proteome</keyword>
<dbReference type="AlphaFoldDB" id="A0A1N7S666"/>
<keyword evidence="4" id="KW-0472">Membrane</keyword>
<feature type="domain" description="TonB C-terminal" evidence="7">
    <location>
        <begin position="48"/>
        <end position="142"/>
    </location>
</feature>
<dbReference type="InterPro" id="IPR006260">
    <property type="entry name" value="TonB/TolA_C"/>
</dbReference>
<evidence type="ECO:0000313" key="8">
    <source>
        <dbReference type="EMBL" id="SIT42904.1"/>
    </source>
</evidence>
<dbReference type="EMBL" id="CYGX02000038">
    <property type="protein sequence ID" value="SIT42904.1"/>
    <property type="molecule type" value="Genomic_DNA"/>
</dbReference>
<sequence length="452" mass="47549">MKTLIRFNNGFPIACVSAFFFLAACAPVANNAAHASGQPETSTFADALTPPGGVPCRFKRPPYTALQRQLGISGSVHVTYVVNAVGRIDLAIVDKSSGNQELDNAARDSVAQGSCAPYVVDGVAHRVVQNTTITFGPALTVKPASRTDGPMAVDSASAIKPGNASPGHTSQQAALANPLNPLNPANRVNRATPATSASSAATGLPASSIASPLPLEQAIQAAMLQRMGIAPDSARAAQIKRWSARIKDDPDISRLLGNGPNHASVFSLSPQVRAQFFADAVLRLSPEDRSKLLELMSKALDNAPPDCGGLKDSGLVISRYMPMAKMSDTDFDSYFGVTFAMLKQSAVQAPVARVTEEQRAEAMHAVMNTLKDMLKSDAEGTRDIAAAVVDPTGVSAEVWCKNARLYNRALLATPQPLRDWSLVAADTDAKARLNSLGKLVPGVALPSARSQD</sequence>
<evidence type="ECO:0000256" key="6">
    <source>
        <dbReference type="SAM" id="SignalP"/>
    </source>
</evidence>
<proteinExistence type="predicted"/>
<dbReference type="SUPFAM" id="SSF74653">
    <property type="entry name" value="TolA/TonB C-terminal domain"/>
    <property type="match status" value="1"/>
</dbReference>
<evidence type="ECO:0000313" key="9">
    <source>
        <dbReference type="Proteomes" id="UP000187012"/>
    </source>
</evidence>
<dbReference type="PROSITE" id="PS51257">
    <property type="entry name" value="PROKAR_LIPOPROTEIN"/>
    <property type="match status" value="1"/>
</dbReference>
<reference evidence="8 9" key="1">
    <citation type="submission" date="2016-12" db="EMBL/GenBank/DDBJ databases">
        <authorList>
            <person name="Song W.-J."/>
            <person name="Kurnit D.M."/>
        </authorList>
    </citation>
    <scope>NUCLEOTIDE SEQUENCE [LARGE SCALE GENOMIC DNA]</scope>
    <source>
        <strain evidence="8 9">STM7296</strain>
    </source>
</reference>
<protein>
    <recommendedName>
        <fullName evidence="7">TonB C-terminal domain-containing protein</fullName>
    </recommendedName>
</protein>
<keyword evidence="6" id="KW-0732">Signal</keyword>
<dbReference type="NCBIfam" id="TIGR01352">
    <property type="entry name" value="tonB_Cterm"/>
    <property type="match status" value="1"/>
</dbReference>
<keyword evidence="2" id="KW-0812">Transmembrane</keyword>
<dbReference type="Gene3D" id="3.30.1150.10">
    <property type="match status" value="1"/>
</dbReference>
<dbReference type="PROSITE" id="PS52015">
    <property type="entry name" value="TONB_CTD"/>
    <property type="match status" value="1"/>
</dbReference>